<evidence type="ECO:0000313" key="2">
    <source>
        <dbReference type="EMBL" id="MBM7128888.1"/>
    </source>
</evidence>
<dbReference type="SUPFAM" id="SSF81901">
    <property type="entry name" value="HCP-like"/>
    <property type="match status" value="1"/>
</dbReference>
<accession>A0ABS2KEW6</accession>
<evidence type="ECO:0000313" key="3">
    <source>
        <dbReference type="Proteomes" id="UP001430193"/>
    </source>
</evidence>
<dbReference type="Gene3D" id="1.25.40.10">
    <property type="entry name" value="Tetratricopeptide repeat domain"/>
    <property type="match status" value="1"/>
</dbReference>
<organism evidence="2 3">
    <name type="scientific">Dyella mobilis</name>
    <dbReference type="NCBI Taxonomy" id="1849582"/>
    <lineage>
        <taxon>Bacteria</taxon>
        <taxon>Pseudomonadati</taxon>
        <taxon>Pseudomonadota</taxon>
        <taxon>Gammaproteobacteria</taxon>
        <taxon>Lysobacterales</taxon>
        <taxon>Rhodanobacteraceae</taxon>
        <taxon>Dyella</taxon>
    </lineage>
</organism>
<feature type="signal peptide" evidence="1">
    <location>
        <begin position="1"/>
        <end position="26"/>
    </location>
</feature>
<dbReference type="RefSeq" id="WP_204630513.1">
    <property type="nucleotide sequence ID" value="NZ_BSOC01000007.1"/>
</dbReference>
<dbReference type="SMART" id="SM00671">
    <property type="entry name" value="SEL1"/>
    <property type="match status" value="1"/>
</dbReference>
<keyword evidence="1" id="KW-0732">Signal</keyword>
<reference evidence="2" key="1">
    <citation type="submission" date="2020-10" db="EMBL/GenBank/DDBJ databases">
        <title>Phylogeny of dyella-like bacteria.</title>
        <authorList>
            <person name="Fu J."/>
        </authorList>
    </citation>
    <scope>NUCLEOTIDE SEQUENCE</scope>
    <source>
        <strain evidence="2">DHON07</strain>
    </source>
</reference>
<proteinExistence type="predicted"/>
<evidence type="ECO:0000256" key="1">
    <source>
        <dbReference type="SAM" id="SignalP"/>
    </source>
</evidence>
<dbReference type="InterPro" id="IPR006597">
    <property type="entry name" value="Sel1-like"/>
</dbReference>
<dbReference type="EMBL" id="JADIKF010000036">
    <property type="protein sequence ID" value="MBM7128888.1"/>
    <property type="molecule type" value="Genomic_DNA"/>
</dbReference>
<gene>
    <name evidence="2" type="ORF">ISS99_05070</name>
</gene>
<dbReference type="Proteomes" id="UP001430193">
    <property type="component" value="Unassembled WGS sequence"/>
</dbReference>
<keyword evidence="3" id="KW-1185">Reference proteome</keyword>
<feature type="chain" id="PRO_5046502612" evidence="1">
    <location>
        <begin position="27"/>
        <end position="245"/>
    </location>
</feature>
<name>A0ABS2KEW6_9GAMM</name>
<protein>
    <submittedName>
        <fullName evidence="2">Sel1 repeat family protein</fullName>
    </submittedName>
</protein>
<comment type="caution">
    <text evidence="2">The sequence shown here is derived from an EMBL/GenBank/DDBJ whole genome shotgun (WGS) entry which is preliminary data.</text>
</comment>
<sequence>MIRAMRHIPFFLILLAAMWVVYPATAATPLSGTCVPVLEKLLPGQFHYCVAVHDWQKGDDAAGFSEAKYAARWGEKRAQFALGVDYFNGRRGIAIDKAQGLAWLTLAAERKDPYYAAILASARSQSTPQEQAQAQALVAKMLPSYGDAQVAQYAERRFQAQWWAIRDHVWDAMQGTGLDPWSKDTAVVIDGLGTVQPILALRKLQDAGDGYFQGWGHVTVGVTIPANSPLAQASRVSASTSQTDR</sequence>
<dbReference type="InterPro" id="IPR011990">
    <property type="entry name" value="TPR-like_helical_dom_sf"/>
</dbReference>